<dbReference type="EMBL" id="CAJPVI010000014">
    <property type="protein sequence ID" value="CAG2144662.1"/>
    <property type="molecule type" value="Genomic_DNA"/>
</dbReference>
<evidence type="ECO:0000313" key="10">
    <source>
        <dbReference type="Proteomes" id="UP000672657"/>
    </source>
</evidence>
<comment type="catalytic activity">
    <reaction evidence="1">
        <text>ATP + protein L-histidine = ADP + protein N-phospho-L-histidine.</text>
        <dbReference type="EC" id="2.7.13.3"/>
    </reaction>
</comment>
<dbReference type="PROSITE" id="PS50109">
    <property type="entry name" value="HIS_KIN"/>
    <property type="match status" value="1"/>
</dbReference>
<dbReference type="Gene3D" id="3.40.50.2300">
    <property type="match status" value="2"/>
</dbReference>
<protein>
    <recommendedName>
        <fullName evidence="2">histidine kinase</fullName>
        <ecNumber evidence="2">2.7.13.3</ecNumber>
    </recommendedName>
</protein>
<name>A0ABN7Q0P2_9BURK</name>
<feature type="domain" description="Response regulatory" evidence="7">
    <location>
        <begin position="545"/>
        <end position="662"/>
    </location>
</feature>
<dbReference type="Pfam" id="PF00512">
    <property type="entry name" value="HisKA"/>
    <property type="match status" value="1"/>
</dbReference>
<dbReference type="CDD" id="cd16922">
    <property type="entry name" value="HATPase_EvgS-ArcB-TorS-like"/>
    <property type="match status" value="1"/>
</dbReference>
<evidence type="ECO:0000256" key="4">
    <source>
        <dbReference type="ARBA" id="ARBA00023012"/>
    </source>
</evidence>
<evidence type="ECO:0000259" key="7">
    <source>
        <dbReference type="PROSITE" id="PS50110"/>
    </source>
</evidence>
<dbReference type="PROSITE" id="PS50112">
    <property type="entry name" value="PAS"/>
    <property type="match status" value="1"/>
</dbReference>
<dbReference type="PANTHER" id="PTHR45339:SF1">
    <property type="entry name" value="HYBRID SIGNAL TRANSDUCTION HISTIDINE KINASE J"/>
    <property type="match status" value="1"/>
</dbReference>
<keyword evidence="4" id="KW-0902">Two-component regulatory system</keyword>
<dbReference type="SMART" id="SM00448">
    <property type="entry name" value="REC"/>
    <property type="match status" value="2"/>
</dbReference>
<dbReference type="InterPro" id="IPR001789">
    <property type="entry name" value="Sig_transdc_resp-reg_receiver"/>
</dbReference>
<keyword evidence="9" id="KW-0418">Kinase</keyword>
<keyword evidence="9" id="KW-0808">Transferase</keyword>
<dbReference type="Gene3D" id="3.30.565.10">
    <property type="entry name" value="Histidine kinase-like ATPase, C-terminal domain"/>
    <property type="match status" value="1"/>
</dbReference>
<feature type="modified residue" description="4-aspartylphosphate" evidence="5">
    <location>
        <position position="458"/>
    </location>
</feature>
<feature type="domain" description="PAS" evidence="8">
    <location>
        <begin position="12"/>
        <end position="56"/>
    </location>
</feature>
<proteinExistence type="predicted"/>
<feature type="domain" description="Response regulatory" evidence="7">
    <location>
        <begin position="404"/>
        <end position="523"/>
    </location>
</feature>
<evidence type="ECO:0000256" key="5">
    <source>
        <dbReference type="PROSITE-ProRule" id="PRU00169"/>
    </source>
</evidence>
<organism evidence="9 10">
    <name type="scientific">Cupriavidus numazuensis</name>
    <dbReference type="NCBI Taxonomy" id="221992"/>
    <lineage>
        <taxon>Bacteria</taxon>
        <taxon>Pseudomonadati</taxon>
        <taxon>Pseudomonadota</taxon>
        <taxon>Betaproteobacteria</taxon>
        <taxon>Burkholderiales</taxon>
        <taxon>Burkholderiaceae</taxon>
        <taxon>Cupriavidus</taxon>
    </lineage>
</organism>
<dbReference type="SUPFAM" id="SSF55874">
    <property type="entry name" value="ATPase domain of HSP90 chaperone/DNA topoisomerase II/histidine kinase"/>
    <property type="match status" value="1"/>
</dbReference>
<feature type="domain" description="Histidine kinase" evidence="6">
    <location>
        <begin position="166"/>
        <end position="387"/>
    </location>
</feature>
<feature type="modified residue" description="4-aspartylphosphate" evidence="5">
    <location>
        <position position="595"/>
    </location>
</feature>
<dbReference type="Gene3D" id="3.30.450.20">
    <property type="entry name" value="PAS domain"/>
    <property type="match status" value="1"/>
</dbReference>
<dbReference type="Gene3D" id="1.10.287.130">
    <property type="match status" value="1"/>
</dbReference>
<dbReference type="InterPro" id="IPR003594">
    <property type="entry name" value="HATPase_dom"/>
</dbReference>
<dbReference type="EC" id="2.7.13.3" evidence="2"/>
<dbReference type="RefSeq" id="WP_211953677.1">
    <property type="nucleotide sequence ID" value="NZ_CAJPVI010000014.1"/>
</dbReference>
<dbReference type="SUPFAM" id="SSF47384">
    <property type="entry name" value="Homodimeric domain of signal transducing histidine kinase"/>
    <property type="match status" value="1"/>
</dbReference>
<dbReference type="Pfam" id="PF00989">
    <property type="entry name" value="PAS"/>
    <property type="match status" value="1"/>
</dbReference>
<dbReference type="Pfam" id="PF02518">
    <property type="entry name" value="HATPase_c"/>
    <property type="match status" value="1"/>
</dbReference>
<dbReference type="InterPro" id="IPR036890">
    <property type="entry name" value="HATPase_C_sf"/>
</dbReference>
<dbReference type="PANTHER" id="PTHR45339">
    <property type="entry name" value="HYBRID SIGNAL TRANSDUCTION HISTIDINE KINASE J"/>
    <property type="match status" value="1"/>
</dbReference>
<gene>
    <name evidence="9" type="primary">rcsC_6</name>
    <name evidence="9" type="ORF">LMG26411_02602</name>
</gene>
<accession>A0ABN7Q0P2</accession>
<evidence type="ECO:0000259" key="6">
    <source>
        <dbReference type="PROSITE" id="PS50109"/>
    </source>
</evidence>
<evidence type="ECO:0000256" key="3">
    <source>
        <dbReference type="ARBA" id="ARBA00022553"/>
    </source>
</evidence>
<dbReference type="Pfam" id="PF00072">
    <property type="entry name" value="Response_reg"/>
    <property type="match status" value="2"/>
</dbReference>
<dbReference type="SMART" id="SM00387">
    <property type="entry name" value="HATPase_c"/>
    <property type="match status" value="1"/>
</dbReference>
<evidence type="ECO:0000259" key="8">
    <source>
        <dbReference type="PROSITE" id="PS50112"/>
    </source>
</evidence>
<dbReference type="InterPro" id="IPR004358">
    <property type="entry name" value="Sig_transdc_His_kin-like_C"/>
</dbReference>
<dbReference type="Proteomes" id="UP000672657">
    <property type="component" value="Unassembled WGS sequence"/>
</dbReference>
<evidence type="ECO:0000256" key="2">
    <source>
        <dbReference type="ARBA" id="ARBA00012438"/>
    </source>
</evidence>
<dbReference type="InterPro" id="IPR000014">
    <property type="entry name" value="PAS"/>
</dbReference>
<comment type="caution">
    <text evidence="9">The sequence shown here is derived from an EMBL/GenBank/DDBJ whole genome shotgun (WGS) entry which is preliminary data.</text>
</comment>
<keyword evidence="10" id="KW-1185">Reference proteome</keyword>
<dbReference type="InterPro" id="IPR011006">
    <property type="entry name" value="CheY-like_superfamily"/>
</dbReference>
<dbReference type="PROSITE" id="PS50110">
    <property type="entry name" value="RESPONSE_REGULATORY"/>
    <property type="match status" value="2"/>
</dbReference>
<dbReference type="CDD" id="cd17546">
    <property type="entry name" value="REC_hyHK_CKI1_RcsC-like"/>
    <property type="match status" value="2"/>
</dbReference>
<dbReference type="SUPFAM" id="SSF52172">
    <property type="entry name" value="CheY-like"/>
    <property type="match status" value="2"/>
</dbReference>
<dbReference type="InterPro" id="IPR003661">
    <property type="entry name" value="HisK_dim/P_dom"/>
</dbReference>
<dbReference type="CDD" id="cd00082">
    <property type="entry name" value="HisKA"/>
    <property type="match status" value="1"/>
</dbReference>
<dbReference type="GO" id="GO:0004673">
    <property type="term" value="F:protein histidine kinase activity"/>
    <property type="evidence" value="ECO:0007669"/>
    <property type="project" value="UniProtKB-EC"/>
</dbReference>
<dbReference type="CDD" id="cd00130">
    <property type="entry name" value="PAS"/>
    <property type="match status" value="1"/>
</dbReference>
<evidence type="ECO:0000256" key="1">
    <source>
        <dbReference type="ARBA" id="ARBA00000085"/>
    </source>
</evidence>
<dbReference type="PRINTS" id="PR00344">
    <property type="entry name" value="BCTRLSENSOR"/>
</dbReference>
<dbReference type="InterPro" id="IPR013767">
    <property type="entry name" value="PAS_fold"/>
</dbReference>
<dbReference type="InterPro" id="IPR035965">
    <property type="entry name" value="PAS-like_dom_sf"/>
</dbReference>
<evidence type="ECO:0000313" key="9">
    <source>
        <dbReference type="EMBL" id="CAG2144662.1"/>
    </source>
</evidence>
<reference evidence="9 10" key="1">
    <citation type="submission" date="2021-03" db="EMBL/GenBank/DDBJ databases">
        <authorList>
            <person name="Peeters C."/>
        </authorList>
    </citation>
    <scope>NUCLEOTIDE SEQUENCE [LARGE SCALE GENOMIC DNA]</scope>
    <source>
        <strain evidence="9 10">LMG 26411</strain>
    </source>
</reference>
<dbReference type="SMART" id="SM00388">
    <property type="entry name" value="HisKA"/>
    <property type="match status" value="1"/>
</dbReference>
<keyword evidence="3 5" id="KW-0597">Phosphoprotein</keyword>
<sequence length="747" mass="81941">MSPNGYSLTDLVIDRVGFGVFVLDRRMNVQLWNRFMQDHSGRSAEEVIGSPIFKSFPELPRGWLTRKVESVFQLGSFAFSSWQQRPYLFRFEHDRPLTGGVDFMRQDCTFMPLMNGGEVVSVCVSISDVTHISIMHREREETMSALEYAKRTAEEATRAKSLFLANMSHEIRTPMNAIIGFSQLALKTELNRKQADYLSRIHDAGTSLLGIINDILDSSKIEAGKLSIERAEFSLDSVFDRVTTLIGHRVADKELELVFDVRDDVPETLVGDPLRLGQVLTNLIGNAVKFTTQGLILVHVACVERLGEQLTLEFSVRDTGIGMTPEQCGRLFQPFTQADGSTTRKYGGTGLGLSISKKLVELMGGAISAESTAGVGSMFRFSVRLGVGSDTGQRILPGEMRDWRVLVADDNPAARATLVTLCTRLGLRAHEAGSGHEALAAVELASQNGQPYRLVLIDWLMPGMDCIETARAIKADASSPAVVMAIAFGRDDIRSEAEEIPLDGYLSKPVHASVLLDALQELKGSSGASVQQVARKREPRLDGLRVLLVEDNTTDQQVAVELLERVGAVVDVAESGQAAIDRVRSEGIHDLVLMDIRMPDMDGVAATSAIRALQGAESLPIVAMTAHATEEERKRCLAAGIDAHIAKPIESDILYTTLARWRGTESQPYAQRSAPQRQEAASDETLRQLRDYLADDDSKAGDYFAKHRDGLRAALGVQAAALERAIDEFDFEKALDKLRSAVPRLSA</sequence>
<dbReference type="SUPFAM" id="SSF55785">
    <property type="entry name" value="PYP-like sensor domain (PAS domain)"/>
    <property type="match status" value="1"/>
</dbReference>
<dbReference type="InterPro" id="IPR005467">
    <property type="entry name" value="His_kinase_dom"/>
</dbReference>
<dbReference type="InterPro" id="IPR036097">
    <property type="entry name" value="HisK_dim/P_sf"/>
</dbReference>